<dbReference type="SMART" id="SM00025">
    <property type="entry name" value="Pumilio"/>
    <property type="match status" value="5"/>
</dbReference>
<dbReference type="InterPro" id="IPR016024">
    <property type="entry name" value="ARM-type_fold"/>
</dbReference>
<dbReference type="EMBL" id="JANIIK010000111">
    <property type="protein sequence ID" value="KAJ3595764.1"/>
    <property type="molecule type" value="Genomic_DNA"/>
</dbReference>
<evidence type="ECO:0008006" key="6">
    <source>
        <dbReference type="Google" id="ProtNLM"/>
    </source>
</evidence>
<dbReference type="PANTHER" id="PTHR13102">
    <property type="entry name" value="NUCLEOLAR PROTEIN 9"/>
    <property type="match status" value="1"/>
</dbReference>
<keyword evidence="1" id="KW-0677">Repeat</keyword>
<dbReference type="InterPro" id="IPR040000">
    <property type="entry name" value="NOP9"/>
</dbReference>
<dbReference type="PANTHER" id="PTHR13102:SF0">
    <property type="entry name" value="NUCLEOLAR PROTEIN 9"/>
    <property type="match status" value="1"/>
</dbReference>
<dbReference type="Pfam" id="PF22493">
    <property type="entry name" value="PUF_NOP9"/>
    <property type="match status" value="1"/>
</dbReference>
<keyword evidence="5" id="KW-1185">Reference proteome</keyword>
<dbReference type="OrthoDB" id="9987665at2759"/>
<evidence type="ECO:0000256" key="3">
    <source>
        <dbReference type="SAM" id="MobiDB-lite"/>
    </source>
</evidence>
<gene>
    <name evidence="4" type="ORF">NHX12_005067</name>
</gene>
<dbReference type="InterPro" id="IPR011989">
    <property type="entry name" value="ARM-like"/>
</dbReference>
<sequence length="609" mass="66372">MQPKEPREKKGGKRTLTPSEGEGGAGDDQRKRRNRGGTEEQGGEAPGPGGRPPRGPGGKPRDGAWKGLEATSVGYFRRVGDRLGEGFEDDEERVMFVENVLTEVKGKAKVVATDKTGSATLQKLMALASLDQAVSCDRAGGHVVEGALRQMPRWTESPEDSEASALETQVLSLSAAVRRDPAAFVTHMYGSHVVRTLLHVLAGCVAPPRADTRTGAGVKGRPGAAPPLTNYEAPVSFWYEFRSLTEALITHINVSVTETVASMVFQVMLTVAHRNRPKLCKKLLAGVIEYLGSRSAAPGTSPLLVFLKDHASSRLLEVVFQLSSKPLLRLLYQDHLRGHLVDLSLHKIANFPVQRLVAASASHKMFPKVFDELNEGVEAILAAGHMGVIVQLAESCAEGGEKQGELMQHLLSAFHCDEPATRHACCLPLFLSLLTYEVYYTAETEGGAINTEIPLSSICYHGSLLVQAMARFKDRSLLMSSLRALTPADLAALGVDPTGSHVMQALLAVSSDKGRGKILRRLEGQLVQIACSRTGSRLLEAAWNNASVSQRESIATELAPSETRLRTDQYARHVWSKFALSHFVTRRPRWKEIQTEESKKRKLFNDIIA</sequence>
<dbReference type="PROSITE" id="PS50302">
    <property type="entry name" value="PUM"/>
    <property type="match status" value="1"/>
</dbReference>
<accession>A0A9Q0IEI2</accession>
<dbReference type="SUPFAM" id="SSF48371">
    <property type="entry name" value="ARM repeat"/>
    <property type="match status" value="2"/>
</dbReference>
<dbReference type="AlphaFoldDB" id="A0A9Q0IEI2"/>
<dbReference type="GO" id="GO:0003723">
    <property type="term" value="F:RNA binding"/>
    <property type="evidence" value="ECO:0007669"/>
    <property type="project" value="InterPro"/>
</dbReference>
<dbReference type="GO" id="GO:0000472">
    <property type="term" value="P:endonucleolytic cleavage to generate mature 5'-end of SSU-rRNA from (SSU-rRNA, 5.8S rRNA, LSU-rRNA)"/>
    <property type="evidence" value="ECO:0007669"/>
    <property type="project" value="TreeGrafter"/>
</dbReference>
<reference evidence="4" key="1">
    <citation type="submission" date="2022-07" db="EMBL/GenBank/DDBJ databases">
        <title>Chromosome-level genome of Muraenolepis orangiensis.</title>
        <authorList>
            <person name="Kim J."/>
        </authorList>
    </citation>
    <scope>NUCLEOTIDE SEQUENCE</scope>
    <source>
        <strain evidence="4">KU_S4_2022</strain>
        <tissue evidence="4">Muscle</tissue>
    </source>
</reference>
<evidence type="ECO:0000313" key="5">
    <source>
        <dbReference type="Proteomes" id="UP001148018"/>
    </source>
</evidence>
<dbReference type="GO" id="GO:0000056">
    <property type="term" value="P:ribosomal small subunit export from nucleus"/>
    <property type="evidence" value="ECO:0007669"/>
    <property type="project" value="TreeGrafter"/>
</dbReference>
<dbReference type="GO" id="GO:0000480">
    <property type="term" value="P:endonucleolytic cleavage in 5'-ETS of tricistronic rRNA transcript (SSU-rRNA, 5.8S rRNA, LSU-rRNA)"/>
    <property type="evidence" value="ECO:0007669"/>
    <property type="project" value="TreeGrafter"/>
</dbReference>
<dbReference type="Gene3D" id="1.25.10.10">
    <property type="entry name" value="Leucine-rich Repeat Variant"/>
    <property type="match status" value="2"/>
</dbReference>
<evidence type="ECO:0000256" key="1">
    <source>
        <dbReference type="ARBA" id="ARBA00022737"/>
    </source>
</evidence>
<dbReference type="GO" id="GO:0030688">
    <property type="term" value="C:preribosome, small subunit precursor"/>
    <property type="evidence" value="ECO:0007669"/>
    <property type="project" value="TreeGrafter"/>
</dbReference>
<feature type="repeat" description="Pumilio" evidence="2">
    <location>
        <begin position="484"/>
        <end position="520"/>
    </location>
</feature>
<dbReference type="GO" id="GO:0030686">
    <property type="term" value="C:90S preribosome"/>
    <property type="evidence" value="ECO:0007669"/>
    <property type="project" value="TreeGrafter"/>
</dbReference>
<proteinExistence type="predicted"/>
<dbReference type="InterPro" id="IPR001313">
    <property type="entry name" value="Pumilio_RNA-bd_rpt"/>
</dbReference>
<name>A0A9Q0IEI2_9TELE</name>
<evidence type="ECO:0000313" key="4">
    <source>
        <dbReference type="EMBL" id="KAJ3595764.1"/>
    </source>
</evidence>
<feature type="region of interest" description="Disordered" evidence="3">
    <location>
        <begin position="1"/>
        <end position="67"/>
    </location>
</feature>
<comment type="caution">
    <text evidence="4">The sequence shown here is derived from an EMBL/GenBank/DDBJ whole genome shotgun (WGS) entry which is preliminary data.</text>
</comment>
<dbReference type="Proteomes" id="UP001148018">
    <property type="component" value="Unassembled WGS sequence"/>
</dbReference>
<dbReference type="GO" id="GO:0005730">
    <property type="term" value="C:nucleolus"/>
    <property type="evidence" value="ECO:0007669"/>
    <property type="project" value="TreeGrafter"/>
</dbReference>
<organism evidence="4 5">
    <name type="scientific">Muraenolepis orangiensis</name>
    <name type="common">Patagonian moray cod</name>
    <dbReference type="NCBI Taxonomy" id="630683"/>
    <lineage>
        <taxon>Eukaryota</taxon>
        <taxon>Metazoa</taxon>
        <taxon>Chordata</taxon>
        <taxon>Craniata</taxon>
        <taxon>Vertebrata</taxon>
        <taxon>Euteleostomi</taxon>
        <taxon>Actinopterygii</taxon>
        <taxon>Neopterygii</taxon>
        <taxon>Teleostei</taxon>
        <taxon>Neoteleostei</taxon>
        <taxon>Acanthomorphata</taxon>
        <taxon>Zeiogadaria</taxon>
        <taxon>Gadariae</taxon>
        <taxon>Gadiformes</taxon>
        <taxon>Muraenolepidoidei</taxon>
        <taxon>Muraenolepididae</taxon>
        <taxon>Muraenolepis</taxon>
    </lineage>
</organism>
<dbReference type="GO" id="GO:0000447">
    <property type="term" value="P:endonucleolytic cleavage in ITS1 to separate SSU-rRNA from 5.8S rRNA and LSU-rRNA from tricistronic rRNA transcript (SSU-rRNA, 5.8S rRNA, LSU-rRNA)"/>
    <property type="evidence" value="ECO:0007669"/>
    <property type="project" value="TreeGrafter"/>
</dbReference>
<protein>
    <recommendedName>
        <fullName evidence="6">Nucleolar protein 9</fullName>
    </recommendedName>
</protein>
<evidence type="ECO:0000256" key="2">
    <source>
        <dbReference type="PROSITE-ProRule" id="PRU00317"/>
    </source>
</evidence>